<feature type="coiled-coil region" evidence="1">
    <location>
        <begin position="513"/>
        <end position="554"/>
    </location>
</feature>
<reference evidence="4" key="1">
    <citation type="submission" date="2019-07" db="EMBL/GenBank/DDBJ databases">
        <authorList>
            <consortium name="Wellcome Sanger Institute Data Sharing"/>
        </authorList>
    </citation>
    <scope>NUCLEOTIDE SEQUENCE [LARGE SCALE GENOMIC DNA]</scope>
</reference>
<gene>
    <name evidence="4" type="primary">LOC115553433</name>
</gene>
<keyword evidence="3" id="KW-1133">Transmembrane helix</keyword>
<accession>A0A8C5F4K7</accession>
<keyword evidence="5" id="KW-1185">Reference proteome</keyword>
<dbReference type="GeneID" id="115553433"/>
<reference evidence="4" key="3">
    <citation type="submission" date="2025-09" db="UniProtKB">
        <authorList>
            <consortium name="Ensembl"/>
        </authorList>
    </citation>
    <scope>IDENTIFICATION</scope>
</reference>
<keyword evidence="3" id="KW-0812">Transmembrane</keyword>
<feature type="compositionally biased region" description="Acidic residues" evidence="2">
    <location>
        <begin position="478"/>
        <end position="500"/>
    </location>
</feature>
<feature type="transmembrane region" description="Helical" evidence="3">
    <location>
        <begin position="578"/>
        <end position="596"/>
    </location>
</feature>
<dbReference type="PANTHER" id="PTHR15715:SF21">
    <property type="entry name" value="TRAF3-INTERACTING JNK-ACTIVATING MODULATOR"/>
    <property type="match status" value="1"/>
</dbReference>
<protein>
    <submittedName>
        <fullName evidence="4">Centrosomal protein of 112 kDa-like</fullName>
    </submittedName>
</protein>
<proteinExistence type="predicted"/>
<dbReference type="RefSeq" id="XP_030225524.1">
    <property type="nucleotide sequence ID" value="XM_030369664.1"/>
</dbReference>
<dbReference type="Proteomes" id="UP000694546">
    <property type="component" value="Chromosome 1"/>
</dbReference>
<feature type="compositionally biased region" description="Basic and acidic residues" evidence="2">
    <location>
        <begin position="21"/>
        <end position="35"/>
    </location>
</feature>
<evidence type="ECO:0000313" key="4">
    <source>
        <dbReference type="Ensembl" id="ENSGMOP00000004376.2"/>
    </source>
</evidence>
<dbReference type="PANTHER" id="PTHR15715">
    <property type="entry name" value="CENTROSOMAL PROTEIN OF 170 KDA"/>
    <property type="match status" value="1"/>
</dbReference>
<dbReference type="GeneTree" id="ENSGT00940000160260"/>
<feature type="region of interest" description="Disordered" evidence="2">
    <location>
        <begin position="15"/>
        <end position="52"/>
    </location>
</feature>
<dbReference type="OrthoDB" id="8886722at2759"/>
<evidence type="ECO:0000256" key="3">
    <source>
        <dbReference type="SAM" id="Phobius"/>
    </source>
</evidence>
<dbReference type="CDD" id="cd21912">
    <property type="entry name" value="CC1_T3JAM"/>
    <property type="match status" value="1"/>
</dbReference>
<feature type="region of interest" description="Disordered" evidence="2">
    <location>
        <begin position="464"/>
        <end position="507"/>
    </location>
</feature>
<name>A0A8C5F4K7_GADMO</name>
<evidence type="ECO:0000313" key="5">
    <source>
        <dbReference type="Proteomes" id="UP000694546"/>
    </source>
</evidence>
<sequence>MASMASLEILDISATPTSPIKDFDQKEEKRSEKYQHLRGRNNKTSCRSPPRDVDTRLIKDMLQHKRHLEFQRRRAGSPEFCPERTVNSIYCSTKRNPLAKTGHVKHQSAVPMAQMLDKQTQRTATSIEDPTGVLISNRLGVNDPNPGKWATLWSEPLPLKGQKEDMPGQQETAGFASVSLAENSIQQNMKGQQATSIKTITATEDFHTTMSSNSRILIEATVEQKILQEACVQTDPGLVTVKASDVQQLAEYLQEALWREEALKKKMAILQQSASSLLNSSDNIWTARCNEDLLTNRITSLEAQLQLCFQRLPKDGLKKLVLTMERQKLVYEEKALAALQKATLEKTDALVESHHFQEALETAKTESSRWQGLYEEQKQISGQLKECHERTSGQVDQLHSQLKLSSGQQEVLRGQTSTLQRVHEEMQRNISLLEQANQALRNDLCMKARTPECWDFTVQVCLPSEEPEEEQKEREDKEDGEEEDGEDTEEEDTEEEDREDKEEKEQSLLVQELRDTQERLRTKGQQCVDLEAELEAMQQEYRSSQARLTQCRDQLRLLSQRHSSTLARGSRRSWTRMFVLLIVILAFTGVAMLSLWHPPFRDQVAIILSDIETRIEDYLMEMASHRHCYRPV</sequence>
<organism evidence="4 5">
    <name type="scientific">Gadus morhua</name>
    <name type="common">Atlantic cod</name>
    <dbReference type="NCBI Taxonomy" id="8049"/>
    <lineage>
        <taxon>Eukaryota</taxon>
        <taxon>Metazoa</taxon>
        <taxon>Chordata</taxon>
        <taxon>Craniata</taxon>
        <taxon>Vertebrata</taxon>
        <taxon>Euteleostomi</taxon>
        <taxon>Actinopterygii</taxon>
        <taxon>Neopterygii</taxon>
        <taxon>Teleostei</taxon>
        <taxon>Neoteleostei</taxon>
        <taxon>Acanthomorphata</taxon>
        <taxon>Zeiogadaria</taxon>
        <taxon>Gadariae</taxon>
        <taxon>Gadiformes</taxon>
        <taxon>Gadoidei</taxon>
        <taxon>Gadidae</taxon>
        <taxon>Gadus</taxon>
    </lineage>
</organism>
<dbReference type="InterPro" id="IPR051176">
    <property type="entry name" value="Cent_Immune-Sig_Mod"/>
</dbReference>
<evidence type="ECO:0000256" key="2">
    <source>
        <dbReference type="SAM" id="MobiDB-lite"/>
    </source>
</evidence>
<dbReference type="Ensembl" id="ENSGMOT00000004509.2">
    <property type="protein sequence ID" value="ENSGMOP00000004376.2"/>
    <property type="gene ID" value="ENSGMOG00000004040.2"/>
</dbReference>
<dbReference type="AlphaFoldDB" id="A0A8C5F4K7"/>
<keyword evidence="3" id="KW-0472">Membrane</keyword>
<reference evidence="4" key="2">
    <citation type="submission" date="2025-08" db="UniProtKB">
        <authorList>
            <consortium name="Ensembl"/>
        </authorList>
    </citation>
    <scope>IDENTIFICATION</scope>
</reference>
<dbReference type="OMA" id="KEKEWDF"/>
<keyword evidence="1" id="KW-0175">Coiled coil</keyword>
<evidence type="ECO:0000256" key="1">
    <source>
        <dbReference type="SAM" id="Coils"/>
    </source>
</evidence>